<comment type="subcellular location">
    <subcellularLocation>
        <location evidence="1">Cytoplasm</location>
        <location evidence="1">Cytoskeleton</location>
        <location evidence="1">Cilium axoneme</location>
    </subcellularLocation>
</comment>
<name>A0A2P6TFD6_CHLSO</name>
<organism evidence="2 3">
    <name type="scientific">Chlorella sorokiniana</name>
    <name type="common">Freshwater green alga</name>
    <dbReference type="NCBI Taxonomy" id="3076"/>
    <lineage>
        <taxon>Eukaryota</taxon>
        <taxon>Viridiplantae</taxon>
        <taxon>Chlorophyta</taxon>
        <taxon>core chlorophytes</taxon>
        <taxon>Trebouxiophyceae</taxon>
        <taxon>Chlorellales</taxon>
        <taxon>Chlorellaceae</taxon>
        <taxon>Chlorella clade</taxon>
        <taxon>Chlorella</taxon>
    </lineage>
</organism>
<dbReference type="GO" id="GO:0016301">
    <property type="term" value="F:kinase activity"/>
    <property type="evidence" value="ECO:0007669"/>
    <property type="project" value="UniProtKB-KW"/>
</dbReference>
<gene>
    <name evidence="2" type="ORF">C2E21_8349</name>
</gene>
<comment type="caution">
    <text evidence="2">The sequence shown here is derived from an EMBL/GenBank/DDBJ whole genome shotgun (WGS) entry which is preliminary data.</text>
</comment>
<evidence type="ECO:0000313" key="3">
    <source>
        <dbReference type="Proteomes" id="UP000239899"/>
    </source>
</evidence>
<dbReference type="EMBL" id="LHPG02000019">
    <property type="protein sequence ID" value="PRW32686.1"/>
    <property type="molecule type" value="Genomic_DNA"/>
</dbReference>
<dbReference type="Proteomes" id="UP000239899">
    <property type="component" value="Unassembled WGS sequence"/>
</dbReference>
<dbReference type="GO" id="GO:0005930">
    <property type="term" value="C:axoneme"/>
    <property type="evidence" value="ECO:0007669"/>
    <property type="project" value="UniProtKB-SubCell"/>
</dbReference>
<keyword evidence="3" id="KW-1185">Reference proteome</keyword>
<dbReference type="AlphaFoldDB" id="A0A2P6TFD6"/>
<dbReference type="SUPFAM" id="SSF52047">
    <property type="entry name" value="RNI-like"/>
    <property type="match status" value="1"/>
</dbReference>
<reference evidence="2 3" key="1">
    <citation type="journal article" date="2018" name="Plant J.">
        <title>Genome sequences of Chlorella sorokiniana UTEX 1602 and Micractinium conductrix SAG 241.80: implications to maltose excretion by a green alga.</title>
        <authorList>
            <person name="Arriola M.B."/>
            <person name="Velmurugan N."/>
            <person name="Zhang Y."/>
            <person name="Plunkett M.H."/>
            <person name="Hondzo H."/>
            <person name="Barney B.M."/>
        </authorList>
    </citation>
    <scope>NUCLEOTIDE SEQUENCE [LARGE SCALE GENOMIC DNA]</scope>
    <source>
        <strain evidence="3">UTEX 1602</strain>
    </source>
</reference>
<evidence type="ECO:0000256" key="1">
    <source>
        <dbReference type="ARBA" id="ARBA00004430"/>
    </source>
</evidence>
<sequence>MSTGSTLCVASWCAALRQLTSLDLSTGFVGTLRLSSNLSGLTALKRLLLEGERVVVDAAARLPPNVERLRLGDSRSVALPTQLSALTRLSLLVLRARSCTPDGFAVLTRLGQLAKLVLQYNSYLPACLPQLTGLEGLCLEEASDIMQPEAAHGAIEDALGHLTQLTSLCILEEPDRCPPPAAVAGLSRLQRCCLGSADYAGNPEMPPIALPPGPWAASLRELGASLDVLQHSAGTLAAATQLTRLAITGGSFKGHQQAAFWEWARIHPLLRKLQIEFLHEAELPGAAVHAICSLSRQRPALDVVTLLAEDGGTFEKEFDIAI</sequence>
<proteinExistence type="predicted"/>
<dbReference type="Gene3D" id="3.80.10.10">
    <property type="entry name" value="Ribonuclease Inhibitor"/>
    <property type="match status" value="1"/>
</dbReference>
<accession>A0A2P6TFD6</accession>
<dbReference type="InterPro" id="IPR032675">
    <property type="entry name" value="LRR_dom_sf"/>
</dbReference>
<dbReference type="OrthoDB" id="519127at2759"/>
<protein>
    <submittedName>
        <fullName evidence="2">LRR receptor-like kinase family</fullName>
    </submittedName>
</protein>
<evidence type="ECO:0000313" key="2">
    <source>
        <dbReference type="EMBL" id="PRW32686.1"/>
    </source>
</evidence>